<keyword evidence="3" id="KW-1185">Reference proteome</keyword>
<dbReference type="PANTHER" id="PTHR37766:SF1">
    <property type="entry name" value="OS01G0897100 PROTEIN"/>
    <property type="match status" value="1"/>
</dbReference>
<feature type="region of interest" description="Disordered" evidence="1">
    <location>
        <begin position="452"/>
        <end position="475"/>
    </location>
</feature>
<dbReference type="PANTHER" id="PTHR37766">
    <property type="entry name" value="OS01G0897100 PROTEIN"/>
    <property type="match status" value="1"/>
</dbReference>
<gene>
    <name evidence="2" type="ORF">DM860_012060</name>
</gene>
<dbReference type="Proteomes" id="UP000249390">
    <property type="component" value="Unassembled WGS sequence"/>
</dbReference>
<evidence type="ECO:0000313" key="3">
    <source>
        <dbReference type="Proteomes" id="UP000249390"/>
    </source>
</evidence>
<protein>
    <submittedName>
        <fullName evidence="2">Uncharacterized protein</fullName>
    </submittedName>
</protein>
<dbReference type="EMBL" id="NQVE01000175">
    <property type="protein sequence ID" value="RAL42277.1"/>
    <property type="molecule type" value="Genomic_DNA"/>
</dbReference>
<organism evidence="2 3">
    <name type="scientific">Cuscuta australis</name>
    <dbReference type="NCBI Taxonomy" id="267555"/>
    <lineage>
        <taxon>Eukaryota</taxon>
        <taxon>Viridiplantae</taxon>
        <taxon>Streptophyta</taxon>
        <taxon>Embryophyta</taxon>
        <taxon>Tracheophyta</taxon>
        <taxon>Spermatophyta</taxon>
        <taxon>Magnoliopsida</taxon>
        <taxon>eudicotyledons</taxon>
        <taxon>Gunneridae</taxon>
        <taxon>Pentapetalae</taxon>
        <taxon>asterids</taxon>
        <taxon>lamiids</taxon>
        <taxon>Solanales</taxon>
        <taxon>Convolvulaceae</taxon>
        <taxon>Cuscuteae</taxon>
        <taxon>Cuscuta</taxon>
        <taxon>Cuscuta subgen. Grammica</taxon>
        <taxon>Cuscuta sect. Cleistogrammica</taxon>
    </lineage>
</organism>
<comment type="caution">
    <text evidence="2">The sequence shown here is derived from an EMBL/GenBank/DDBJ whole genome shotgun (WGS) entry which is preliminary data.</text>
</comment>
<evidence type="ECO:0000256" key="1">
    <source>
        <dbReference type="SAM" id="MobiDB-lite"/>
    </source>
</evidence>
<dbReference type="AlphaFoldDB" id="A0A328D8X2"/>
<feature type="compositionally biased region" description="Basic residues" evidence="1">
    <location>
        <begin position="463"/>
        <end position="475"/>
    </location>
</feature>
<name>A0A328D8X2_9ASTE</name>
<proteinExistence type="predicted"/>
<reference evidence="2 3" key="1">
    <citation type="submission" date="2018-06" db="EMBL/GenBank/DDBJ databases">
        <title>The Genome of Cuscuta australis (Dodder) Provides Insight into the Evolution of Plant Parasitism.</title>
        <authorList>
            <person name="Liu H."/>
        </authorList>
    </citation>
    <scope>NUCLEOTIDE SEQUENCE [LARGE SCALE GENOMIC DNA]</scope>
    <source>
        <strain evidence="3">cv. Yunnan</strain>
        <tissue evidence="2">Vines</tissue>
    </source>
</reference>
<sequence length="559" mass="64528">MAGGMYNRVSFDDLFFGFFEFLSSVKQFSPLFKMLQLFLSTPPLNENGDDQIAEQIRSHLKELESVIWSLISSGHRSEARLWLCKSVADIHSLTPHHKKELFLALLRSNTAKPQRLAAQILHFLFDKHPHIAGPIISKKSYLLEEFFKGNTKHILLWFSNFGGSGDMHFKGAKALSQFAFVNRDIFWEELEWRGKHGKSPAMVATNPHYFLDLDVEKTVENFLEYVPEFWSSTEFSESLKDGTILSIDKTYFVEMFLDLMYKDDMKEVWDVIDVFLMEESFCTLCHHLLVALEEEELSVFLDLIPRYLNPRLETMKFDRPSSWLEILLSKCHNNGSIDELLLLNAVTFQSRQLLLLVREEADEEEKEKIRSIASQICTLINCGFATILEECVRRKSLEMMKFLGLQAWALHFQLLEAFQTPASWESLFASNGIGFRKCGKYSLLNHDESLEESESEGEERSSSRSKRKRKKGYRRKKKRRGFDHDMIVDYEDGVLDDDLQRQDCNWLLSTDGYFFSWSSMRTKGGMGCLRGEHLPVLSALLLSANQVNGETQTPALTTG</sequence>
<accession>A0A328D8X2</accession>
<evidence type="ECO:0000313" key="2">
    <source>
        <dbReference type="EMBL" id="RAL42277.1"/>
    </source>
</evidence>